<reference evidence="5 6" key="1">
    <citation type="submission" date="2020-07" db="EMBL/GenBank/DDBJ databases">
        <title>Sequencing the genomes of 1000 actinobacteria strains.</title>
        <authorList>
            <person name="Klenk H.-P."/>
        </authorList>
    </citation>
    <scope>NUCLEOTIDE SEQUENCE [LARGE SCALE GENOMIC DNA]</scope>
    <source>
        <strain evidence="5 6">DSM 45772</strain>
    </source>
</reference>
<feature type="compositionally biased region" description="Basic and acidic residues" evidence="3">
    <location>
        <begin position="10"/>
        <end position="22"/>
    </location>
</feature>
<evidence type="ECO:0000256" key="3">
    <source>
        <dbReference type="SAM" id="MobiDB-lite"/>
    </source>
</evidence>
<dbReference type="SUPFAM" id="SSF55729">
    <property type="entry name" value="Acyl-CoA N-acyltransferases (Nat)"/>
    <property type="match status" value="1"/>
</dbReference>
<comment type="caution">
    <text evidence="5">The sequence shown here is derived from an EMBL/GenBank/DDBJ whole genome shotgun (WGS) entry which is preliminary data.</text>
</comment>
<evidence type="ECO:0000256" key="1">
    <source>
        <dbReference type="ARBA" id="ARBA00022679"/>
    </source>
</evidence>
<evidence type="ECO:0000313" key="5">
    <source>
        <dbReference type="EMBL" id="NYD34607.1"/>
    </source>
</evidence>
<dbReference type="InterPro" id="IPR016181">
    <property type="entry name" value="Acyl_CoA_acyltransferase"/>
</dbReference>
<sequence>MTGPADSIDPVDHRALEITDDPRPEDLTALKDALRDSTPTRADDGYRTLAIFVHDDGLVGGIAGYTHFSWLFVQQLWVDGSRRGTGLGSALLRAAEDEARRRECRGVWLDTYSFQARPFYEAHGYEVFGEIADYPPGHAKYFLKKAL</sequence>
<dbReference type="PROSITE" id="PS51186">
    <property type="entry name" value="GNAT"/>
    <property type="match status" value="1"/>
</dbReference>
<proteinExistence type="predicted"/>
<organism evidence="5 6">
    <name type="scientific">Actinomycetospora corticicola</name>
    <dbReference type="NCBI Taxonomy" id="663602"/>
    <lineage>
        <taxon>Bacteria</taxon>
        <taxon>Bacillati</taxon>
        <taxon>Actinomycetota</taxon>
        <taxon>Actinomycetes</taxon>
        <taxon>Pseudonocardiales</taxon>
        <taxon>Pseudonocardiaceae</taxon>
        <taxon>Actinomycetospora</taxon>
    </lineage>
</organism>
<dbReference type="InterPro" id="IPR050832">
    <property type="entry name" value="Bact_Acetyltransf"/>
</dbReference>
<dbReference type="EMBL" id="JACCBN010000001">
    <property type="protein sequence ID" value="NYD34607.1"/>
    <property type="molecule type" value="Genomic_DNA"/>
</dbReference>
<name>A0A7Y9DSY2_9PSEU</name>
<dbReference type="Gene3D" id="3.40.630.30">
    <property type="match status" value="1"/>
</dbReference>
<dbReference type="Pfam" id="PF00583">
    <property type="entry name" value="Acetyltransf_1"/>
    <property type="match status" value="1"/>
</dbReference>
<gene>
    <name evidence="5" type="ORF">BJ983_000709</name>
</gene>
<evidence type="ECO:0000313" key="6">
    <source>
        <dbReference type="Proteomes" id="UP000535890"/>
    </source>
</evidence>
<dbReference type="AlphaFoldDB" id="A0A7Y9DSY2"/>
<feature type="domain" description="N-acetyltransferase" evidence="4">
    <location>
        <begin position="6"/>
        <end position="147"/>
    </location>
</feature>
<dbReference type="PANTHER" id="PTHR43877:SF2">
    <property type="entry name" value="AMINOALKYLPHOSPHONATE N-ACETYLTRANSFERASE-RELATED"/>
    <property type="match status" value="1"/>
</dbReference>
<dbReference type="Proteomes" id="UP000535890">
    <property type="component" value="Unassembled WGS sequence"/>
</dbReference>
<keyword evidence="6" id="KW-1185">Reference proteome</keyword>
<keyword evidence="1 5" id="KW-0808">Transferase</keyword>
<dbReference type="RefSeq" id="WP_218890086.1">
    <property type="nucleotide sequence ID" value="NZ_BAABHP010000018.1"/>
</dbReference>
<evidence type="ECO:0000256" key="2">
    <source>
        <dbReference type="ARBA" id="ARBA00023315"/>
    </source>
</evidence>
<dbReference type="CDD" id="cd04301">
    <property type="entry name" value="NAT_SF"/>
    <property type="match status" value="1"/>
</dbReference>
<protein>
    <submittedName>
        <fullName evidence="5">GNAT superfamily N-acetyltransferase</fullName>
    </submittedName>
</protein>
<evidence type="ECO:0000259" key="4">
    <source>
        <dbReference type="PROSITE" id="PS51186"/>
    </source>
</evidence>
<dbReference type="InterPro" id="IPR000182">
    <property type="entry name" value="GNAT_dom"/>
</dbReference>
<accession>A0A7Y9DSY2</accession>
<dbReference type="GO" id="GO:0016747">
    <property type="term" value="F:acyltransferase activity, transferring groups other than amino-acyl groups"/>
    <property type="evidence" value="ECO:0007669"/>
    <property type="project" value="InterPro"/>
</dbReference>
<keyword evidence="2" id="KW-0012">Acyltransferase</keyword>
<dbReference type="PANTHER" id="PTHR43877">
    <property type="entry name" value="AMINOALKYLPHOSPHONATE N-ACETYLTRANSFERASE-RELATED-RELATED"/>
    <property type="match status" value="1"/>
</dbReference>
<feature type="region of interest" description="Disordered" evidence="3">
    <location>
        <begin position="1"/>
        <end position="22"/>
    </location>
</feature>